<dbReference type="Proteomes" id="UP000018291">
    <property type="component" value="Unassembled WGS sequence"/>
</dbReference>
<name>R4YY99_9ACTN</name>
<organism evidence="1 2">
    <name type="scientific">Candidatus Neomicrothrix parvicella RN1</name>
    <dbReference type="NCBI Taxonomy" id="1229780"/>
    <lineage>
        <taxon>Bacteria</taxon>
        <taxon>Bacillati</taxon>
        <taxon>Actinomycetota</taxon>
        <taxon>Acidimicrobiia</taxon>
        <taxon>Acidimicrobiales</taxon>
        <taxon>Microthrixaceae</taxon>
        <taxon>Candidatus Neomicrothrix</taxon>
    </lineage>
</organism>
<evidence type="ECO:0000313" key="1">
    <source>
        <dbReference type="EMBL" id="CCM61911.1"/>
    </source>
</evidence>
<protein>
    <submittedName>
        <fullName evidence="1">Uncharacterized protein</fullName>
    </submittedName>
</protein>
<comment type="caution">
    <text evidence="1">The sequence shown here is derived from an EMBL/GenBank/DDBJ whole genome shotgun (WGS) entry which is preliminary data.</text>
</comment>
<keyword evidence="2" id="KW-1185">Reference proteome</keyword>
<proteinExistence type="predicted"/>
<gene>
    <name evidence="1" type="ORF">BN381_10142</name>
</gene>
<reference evidence="1 2" key="1">
    <citation type="journal article" date="2013" name="ISME J.">
        <title>Metabolic model for the filamentous 'Candidatus Microthrix parvicella' based on genomic and metagenomic analyses.</title>
        <authorList>
            <person name="Jon McIlroy S."/>
            <person name="Kristiansen R."/>
            <person name="Albertsen M."/>
            <person name="Michael Karst S."/>
            <person name="Rossetti S."/>
            <person name="Lund Nielsen J."/>
            <person name="Tandoi V."/>
            <person name="James Seviour R."/>
            <person name="Nielsen P.H."/>
        </authorList>
    </citation>
    <scope>NUCLEOTIDE SEQUENCE [LARGE SCALE GENOMIC DNA]</scope>
    <source>
        <strain evidence="1 2">RN1</strain>
    </source>
</reference>
<dbReference type="EMBL" id="CANL01000001">
    <property type="protein sequence ID" value="CCM61911.1"/>
    <property type="molecule type" value="Genomic_DNA"/>
</dbReference>
<dbReference type="STRING" id="1229780.BN381_10142"/>
<sequence length="87" mass="9107">MLRTVVLVANLGPGKWLGGQPDDAGAAAEAAARSSWLVPRPGRVEALAACTADSRAVVRHLARFTKLTCEAWTQRIARGEQSGAVAP</sequence>
<accession>R4YY99</accession>
<evidence type="ECO:0000313" key="2">
    <source>
        <dbReference type="Proteomes" id="UP000018291"/>
    </source>
</evidence>
<dbReference type="HOGENOM" id="CLU_2477601_0_0_11"/>
<dbReference type="AlphaFoldDB" id="R4YY99"/>